<organism evidence="2 3">
    <name type="scientific">Auxenochlorella protothecoides</name>
    <name type="common">Green microalga</name>
    <name type="synonym">Chlorella protothecoides</name>
    <dbReference type="NCBI Taxonomy" id="3075"/>
    <lineage>
        <taxon>Eukaryota</taxon>
        <taxon>Viridiplantae</taxon>
        <taxon>Chlorophyta</taxon>
        <taxon>core chlorophytes</taxon>
        <taxon>Trebouxiophyceae</taxon>
        <taxon>Chlorellales</taxon>
        <taxon>Chlorellaceae</taxon>
        <taxon>Auxenochlorella</taxon>
    </lineage>
</organism>
<proteinExistence type="predicted"/>
<accession>A0A087SBD1</accession>
<name>A0A087SBD1_AUXPR</name>
<feature type="compositionally biased region" description="Polar residues" evidence="1">
    <location>
        <begin position="90"/>
        <end position="104"/>
    </location>
</feature>
<gene>
    <name evidence="2" type="ORF">F751_0419</name>
</gene>
<reference evidence="2 3" key="1">
    <citation type="journal article" date="2014" name="BMC Genomics">
        <title>Oil accumulation mechanisms of the oleaginous microalga Chlorella protothecoides revealed through its genome, transcriptomes, and proteomes.</title>
        <authorList>
            <person name="Gao C."/>
            <person name="Wang Y."/>
            <person name="Shen Y."/>
            <person name="Yan D."/>
            <person name="He X."/>
            <person name="Dai J."/>
            <person name="Wu Q."/>
        </authorList>
    </citation>
    <scope>NUCLEOTIDE SEQUENCE [LARGE SCALE GENOMIC DNA]</scope>
    <source>
        <strain evidence="2 3">0710</strain>
    </source>
</reference>
<protein>
    <submittedName>
        <fullName evidence="2">Uncharacterized protein</fullName>
    </submittedName>
</protein>
<dbReference type="GeneID" id="23611810"/>
<feature type="compositionally biased region" description="Basic residues" evidence="1">
    <location>
        <begin position="26"/>
        <end position="38"/>
    </location>
</feature>
<dbReference type="AlphaFoldDB" id="A0A087SBD1"/>
<evidence type="ECO:0000256" key="1">
    <source>
        <dbReference type="SAM" id="MobiDB-lite"/>
    </source>
</evidence>
<sequence>MVPTGLRIRSIIWRKFVSGLGSRLQPRPRRVSGARALRHVLSPGRAGGRRVESSNGSSRARRKGPPGGASRHLPSLLGPAPCQSRDTRGMASTVSAGSTVLSRA</sequence>
<dbReference type="EMBL" id="KL662086">
    <property type="protein sequence ID" value="KFM23035.1"/>
    <property type="molecule type" value="Genomic_DNA"/>
</dbReference>
<dbReference type="Proteomes" id="UP000028924">
    <property type="component" value="Unassembled WGS sequence"/>
</dbReference>
<evidence type="ECO:0000313" key="3">
    <source>
        <dbReference type="Proteomes" id="UP000028924"/>
    </source>
</evidence>
<evidence type="ECO:0000313" key="2">
    <source>
        <dbReference type="EMBL" id="KFM23035.1"/>
    </source>
</evidence>
<dbReference type="KEGG" id="apro:F751_0419"/>
<feature type="region of interest" description="Disordered" evidence="1">
    <location>
        <begin position="23"/>
        <end position="104"/>
    </location>
</feature>
<dbReference type="RefSeq" id="XP_011395905.1">
    <property type="nucleotide sequence ID" value="XM_011397603.1"/>
</dbReference>
<keyword evidence="3" id="KW-1185">Reference proteome</keyword>